<protein>
    <recommendedName>
        <fullName evidence="3">DUF4826 family protein</fullName>
    </recommendedName>
</protein>
<dbReference type="InterPro" id="IPR032251">
    <property type="entry name" value="DUF4826"/>
</dbReference>
<gene>
    <name evidence="1" type="ORF">J2800_002459</name>
</gene>
<evidence type="ECO:0000313" key="2">
    <source>
        <dbReference type="Proteomes" id="UP001262754"/>
    </source>
</evidence>
<accession>A0ABU1N088</accession>
<sequence length="138" mass="15323">MTDQDEEAWCDARRSEVVEYLDRASLHHGEIGEWPAWHIAPYVSLWAIESVIAPGSVGWWALCGDLPTDYCAANDCRSPREAVAKIARTWLKSVAETAPDDTTLQGLGLDASLGPMLTSRANALLDWERDPAIWAEDR</sequence>
<dbReference type="EMBL" id="JAVDRL010000006">
    <property type="protein sequence ID" value="MDR6531712.1"/>
    <property type="molecule type" value="Genomic_DNA"/>
</dbReference>
<organism evidence="1 2">
    <name type="scientific">Caulobacter rhizosphaerae</name>
    <dbReference type="NCBI Taxonomy" id="2010972"/>
    <lineage>
        <taxon>Bacteria</taxon>
        <taxon>Pseudomonadati</taxon>
        <taxon>Pseudomonadota</taxon>
        <taxon>Alphaproteobacteria</taxon>
        <taxon>Caulobacterales</taxon>
        <taxon>Caulobacteraceae</taxon>
        <taxon>Caulobacter</taxon>
    </lineage>
</organism>
<dbReference type="RefSeq" id="WP_056761721.1">
    <property type="nucleotide sequence ID" value="NZ_JAVDRL010000006.1"/>
</dbReference>
<keyword evidence="2" id="KW-1185">Reference proteome</keyword>
<comment type="caution">
    <text evidence="1">The sequence shown here is derived from an EMBL/GenBank/DDBJ whole genome shotgun (WGS) entry which is preliminary data.</text>
</comment>
<name>A0ABU1N088_9CAUL</name>
<dbReference type="Proteomes" id="UP001262754">
    <property type="component" value="Unassembled WGS sequence"/>
</dbReference>
<evidence type="ECO:0000313" key="1">
    <source>
        <dbReference type="EMBL" id="MDR6531712.1"/>
    </source>
</evidence>
<reference evidence="1 2" key="1">
    <citation type="submission" date="2023-07" db="EMBL/GenBank/DDBJ databases">
        <title>Sorghum-associated microbial communities from plants grown in Nebraska, USA.</title>
        <authorList>
            <person name="Schachtman D."/>
        </authorList>
    </citation>
    <scope>NUCLEOTIDE SEQUENCE [LARGE SCALE GENOMIC DNA]</scope>
    <source>
        <strain evidence="1 2">DS2154</strain>
    </source>
</reference>
<proteinExistence type="predicted"/>
<evidence type="ECO:0008006" key="3">
    <source>
        <dbReference type="Google" id="ProtNLM"/>
    </source>
</evidence>
<dbReference type="Pfam" id="PF16108">
    <property type="entry name" value="DUF4826"/>
    <property type="match status" value="1"/>
</dbReference>